<dbReference type="SUPFAM" id="SSF52540">
    <property type="entry name" value="P-loop containing nucleoside triphosphate hydrolases"/>
    <property type="match status" value="1"/>
</dbReference>
<keyword evidence="5" id="KW-1185">Reference proteome</keyword>
<keyword evidence="1" id="KW-0547">Nucleotide-binding</keyword>
<feature type="domain" description="CobQ/CobB/MinD/ParA nucleotide binding" evidence="3">
    <location>
        <begin position="139"/>
        <end position="308"/>
    </location>
</feature>
<dbReference type="PANTHER" id="PTHR32309:SF13">
    <property type="entry name" value="FERRIC ENTEROBACTIN TRANSPORT PROTEIN FEPE"/>
    <property type="match status" value="1"/>
</dbReference>
<evidence type="ECO:0000259" key="3">
    <source>
        <dbReference type="Pfam" id="PF01656"/>
    </source>
</evidence>
<dbReference type="InterPro" id="IPR037257">
    <property type="entry name" value="T2SS_E_N_sf"/>
</dbReference>
<dbReference type="RefSeq" id="WP_394458651.1">
    <property type="nucleotide sequence ID" value="NZ_JBIGHZ010000001.1"/>
</dbReference>
<evidence type="ECO:0000256" key="2">
    <source>
        <dbReference type="ARBA" id="ARBA00022840"/>
    </source>
</evidence>
<dbReference type="EMBL" id="JBIGHZ010000001">
    <property type="protein sequence ID" value="MFG6447281.1"/>
    <property type="molecule type" value="Genomic_DNA"/>
</dbReference>
<dbReference type="InterPro" id="IPR027417">
    <property type="entry name" value="P-loop_NTPase"/>
</dbReference>
<dbReference type="GO" id="GO:0004715">
    <property type="term" value="F:non-membrane spanning protein tyrosine kinase activity"/>
    <property type="evidence" value="ECO:0007669"/>
    <property type="project" value="UniProtKB-EC"/>
</dbReference>
<dbReference type="CDD" id="cd05387">
    <property type="entry name" value="BY-kinase"/>
    <property type="match status" value="1"/>
</dbReference>
<organism evidence="4 5">
    <name type="scientific">Roseateles rivi</name>
    <dbReference type="NCBI Taxonomy" id="3299028"/>
    <lineage>
        <taxon>Bacteria</taxon>
        <taxon>Pseudomonadati</taxon>
        <taxon>Pseudomonadota</taxon>
        <taxon>Betaproteobacteria</taxon>
        <taxon>Burkholderiales</taxon>
        <taxon>Sphaerotilaceae</taxon>
        <taxon>Roseateles</taxon>
    </lineage>
</organism>
<gene>
    <name evidence="4" type="ORF">ACG0Z6_03380</name>
</gene>
<proteinExistence type="predicted"/>
<sequence length="309" mass="33540">MGWLQTAKLDPLEYLQMANMKNNTQSSASDVRDRSIGNIIAEANKLSPEQVGLILEYQKSHGVRFGEAAVALGLAKGEDVLWALSQQFHYPYATGGENKLGEELVLAHKPFSHQAEAIRTLRSQLNMRIFTPDQPRRAVAIVSPESGDGKTFFAANLAIAFSQIGGRTLLIDADMRNPRLHHIFNIDMQGGLSGILSGRAESGAIRAISDLPSLFLMPVGTVPPNPTELLERPAFGLLMQELVNKFDYIFVDTPAAEFGSDYAVIAARCGASLTIVRKNHSRVDSLKGMNTTIAAGASLMAGVVLNEHR</sequence>
<name>A0ABW7FSL6_9BURK</name>
<dbReference type="Gene3D" id="3.40.50.300">
    <property type="entry name" value="P-loop containing nucleotide triphosphate hydrolases"/>
    <property type="match status" value="1"/>
</dbReference>
<keyword evidence="2" id="KW-0067">ATP-binding</keyword>
<protein>
    <submittedName>
        <fullName evidence="4">Polysaccharide biosynthesis tyrosine autokinase</fullName>
        <ecNumber evidence="4">2.7.10.2</ecNumber>
    </submittedName>
</protein>
<dbReference type="InterPro" id="IPR050445">
    <property type="entry name" value="Bact_polysacc_biosynth/exp"/>
</dbReference>
<dbReference type="SUPFAM" id="SSF160246">
    <property type="entry name" value="EspE N-terminal domain-like"/>
    <property type="match status" value="1"/>
</dbReference>
<evidence type="ECO:0000256" key="1">
    <source>
        <dbReference type="ARBA" id="ARBA00022741"/>
    </source>
</evidence>
<evidence type="ECO:0000313" key="4">
    <source>
        <dbReference type="EMBL" id="MFG6447281.1"/>
    </source>
</evidence>
<dbReference type="InterPro" id="IPR005702">
    <property type="entry name" value="Wzc-like_C"/>
</dbReference>
<keyword evidence="4" id="KW-0808">Transferase</keyword>
<comment type="caution">
    <text evidence="4">The sequence shown here is derived from an EMBL/GenBank/DDBJ whole genome shotgun (WGS) entry which is preliminary data.</text>
</comment>
<dbReference type="EC" id="2.7.10.2" evidence="4"/>
<evidence type="ECO:0000313" key="5">
    <source>
        <dbReference type="Proteomes" id="UP001606099"/>
    </source>
</evidence>
<dbReference type="InterPro" id="IPR002586">
    <property type="entry name" value="CobQ/CobB/MinD/ParA_Nub-bd_dom"/>
</dbReference>
<accession>A0ABW7FSL6</accession>
<dbReference type="PANTHER" id="PTHR32309">
    <property type="entry name" value="TYROSINE-PROTEIN KINASE"/>
    <property type="match status" value="1"/>
</dbReference>
<dbReference type="Pfam" id="PF01656">
    <property type="entry name" value="CbiA"/>
    <property type="match status" value="1"/>
</dbReference>
<dbReference type="NCBIfam" id="TIGR01007">
    <property type="entry name" value="eps_fam"/>
    <property type="match status" value="1"/>
</dbReference>
<dbReference type="Proteomes" id="UP001606099">
    <property type="component" value="Unassembled WGS sequence"/>
</dbReference>
<reference evidence="4 5" key="1">
    <citation type="submission" date="2024-08" db="EMBL/GenBank/DDBJ databases">
        <authorList>
            <person name="Lu H."/>
        </authorList>
    </citation>
    <scope>NUCLEOTIDE SEQUENCE [LARGE SCALE GENOMIC DNA]</scope>
    <source>
        <strain evidence="4 5">BYS180W</strain>
    </source>
</reference>